<gene>
    <name evidence="2" type="ORF">BaRGS_00013218</name>
</gene>
<dbReference type="InterPro" id="IPR000742">
    <property type="entry name" value="EGF"/>
</dbReference>
<dbReference type="PROSITE" id="PS01186">
    <property type="entry name" value="EGF_2"/>
    <property type="match status" value="1"/>
</dbReference>
<sequence>MIDDVERCYSAGRKNLQAAAKLTRIHRSFIPAPAPHCILTMDLRLVFLVSLMGCVSPKEEQDKIEQSFLLPGKCTEDGSCGINGTCTAGSRKCICGPDYTARTDRCVSRGFPVKAVELLTDAAYNTTTGECLPPDINFKDGCGTFGGVCDGTISGKKCKCPPGKFFEYNQCVPSAFSTETCSVAGKTCSFKNGICSFTKSCTCKLGYYVEYDRCVSKTFKSERYCPPNGACGEEGYCGNNVTCVCFPDYFAHGTRCLSVSFRSHPDCWKAGACAFGNGKCASGPGQDPNRCICQYGYYKEGDQCVTPYFKAPVECRAVGDKCDSERGVCSDHEICQCNAGFFVKRGRCVRGSFVSKSCVDITGESRERLCDDGRGKCAMYQMCQCSNQSWVDNGTCVFPSFTEKGCQDGEECSHGKGVCDGNSTCVCKSRYLVYPVYATDECRSLPTEVARRAVSSVSSLASSAFCLATLVTIAGASTLFWY</sequence>
<dbReference type="AlphaFoldDB" id="A0ABD0L8L9"/>
<keyword evidence="3" id="KW-1185">Reference proteome</keyword>
<dbReference type="SMART" id="SM00181">
    <property type="entry name" value="EGF"/>
    <property type="match status" value="6"/>
</dbReference>
<name>A0ABD0L8L9_9CAEN</name>
<evidence type="ECO:0000313" key="2">
    <source>
        <dbReference type="EMBL" id="KAK7495520.1"/>
    </source>
</evidence>
<accession>A0ABD0L8L9</accession>
<comment type="caution">
    <text evidence="2">The sequence shown here is derived from an EMBL/GenBank/DDBJ whole genome shotgun (WGS) entry which is preliminary data.</text>
</comment>
<dbReference type="EMBL" id="JACVVK020000074">
    <property type="protein sequence ID" value="KAK7495520.1"/>
    <property type="molecule type" value="Genomic_DNA"/>
</dbReference>
<proteinExistence type="predicted"/>
<protein>
    <recommendedName>
        <fullName evidence="1">EGF-like domain-containing protein</fullName>
    </recommendedName>
</protein>
<organism evidence="2 3">
    <name type="scientific">Batillaria attramentaria</name>
    <dbReference type="NCBI Taxonomy" id="370345"/>
    <lineage>
        <taxon>Eukaryota</taxon>
        <taxon>Metazoa</taxon>
        <taxon>Spiralia</taxon>
        <taxon>Lophotrochozoa</taxon>
        <taxon>Mollusca</taxon>
        <taxon>Gastropoda</taxon>
        <taxon>Caenogastropoda</taxon>
        <taxon>Sorbeoconcha</taxon>
        <taxon>Cerithioidea</taxon>
        <taxon>Batillariidae</taxon>
        <taxon>Batillaria</taxon>
    </lineage>
</organism>
<feature type="domain" description="EGF-like" evidence="1">
    <location>
        <begin position="291"/>
        <end position="304"/>
    </location>
</feature>
<evidence type="ECO:0000313" key="3">
    <source>
        <dbReference type="Proteomes" id="UP001519460"/>
    </source>
</evidence>
<reference evidence="2 3" key="1">
    <citation type="journal article" date="2023" name="Sci. Data">
        <title>Genome assembly of the Korean intertidal mud-creeper Batillaria attramentaria.</title>
        <authorList>
            <person name="Patra A.K."/>
            <person name="Ho P.T."/>
            <person name="Jun S."/>
            <person name="Lee S.J."/>
            <person name="Kim Y."/>
            <person name="Won Y.J."/>
        </authorList>
    </citation>
    <scope>NUCLEOTIDE SEQUENCE [LARGE SCALE GENOMIC DNA]</scope>
    <source>
        <strain evidence="2">Wonlab-2016</strain>
    </source>
</reference>
<dbReference type="Proteomes" id="UP001519460">
    <property type="component" value="Unassembled WGS sequence"/>
</dbReference>
<evidence type="ECO:0000259" key="1">
    <source>
        <dbReference type="PROSITE" id="PS01186"/>
    </source>
</evidence>